<dbReference type="AlphaFoldDB" id="A0A078GED7"/>
<accession>A0A078GED7</accession>
<evidence type="ECO:0000313" key="2">
    <source>
        <dbReference type="Proteomes" id="UP000028999"/>
    </source>
</evidence>
<gene>
    <name evidence="1" type="primary">BnaC03g40760D</name>
    <name evidence="1" type="ORF">GSBRNA2T00021418001</name>
</gene>
<protein>
    <submittedName>
        <fullName evidence="1">BnaC03g40760D protein</fullName>
    </submittedName>
</protein>
<dbReference type="Proteomes" id="UP000028999">
    <property type="component" value="Unassembled WGS sequence"/>
</dbReference>
<evidence type="ECO:0000313" key="1">
    <source>
        <dbReference type="EMBL" id="CDY22993.1"/>
    </source>
</evidence>
<proteinExistence type="predicted"/>
<dbReference type="Gramene" id="CDY22993">
    <property type="protein sequence ID" value="CDY22993"/>
    <property type="gene ID" value="GSBRNA2T00021418001"/>
</dbReference>
<name>A0A078GED7_BRANA</name>
<dbReference type="EMBL" id="LK032138">
    <property type="protein sequence ID" value="CDY22993.1"/>
    <property type="molecule type" value="Genomic_DNA"/>
</dbReference>
<dbReference type="PaxDb" id="3708-A0A078GED7"/>
<sequence>MEDIEKTQTLSGKFVKIQAYIDFLNEEKSKIKDLDLHICKQFLNHAITALDVEHDIVSAEIKDILNQTGIADVDLLPKEMIRAPPLVNPMKGVHKVFFYYNFILFDFSLKKKKKN</sequence>
<organism evidence="1 2">
    <name type="scientific">Brassica napus</name>
    <name type="common">Rape</name>
    <dbReference type="NCBI Taxonomy" id="3708"/>
    <lineage>
        <taxon>Eukaryota</taxon>
        <taxon>Viridiplantae</taxon>
        <taxon>Streptophyta</taxon>
        <taxon>Embryophyta</taxon>
        <taxon>Tracheophyta</taxon>
        <taxon>Spermatophyta</taxon>
        <taxon>Magnoliopsida</taxon>
        <taxon>eudicotyledons</taxon>
        <taxon>Gunneridae</taxon>
        <taxon>Pentapetalae</taxon>
        <taxon>rosids</taxon>
        <taxon>malvids</taxon>
        <taxon>Brassicales</taxon>
        <taxon>Brassicaceae</taxon>
        <taxon>Brassiceae</taxon>
        <taxon>Brassica</taxon>
    </lineage>
</organism>
<reference evidence="1 2" key="1">
    <citation type="journal article" date="2014" name="Science">
        <title>Plant genetics. Early allopolyploid evolution in the post-Neolithic Brassica napus oilseed genome.</title>
        <authorList>
            <person name="Chalhoub B."/>
            <person name="Denoeud F."/>
            <person name="Liu S."/>
            <person name="Parkin I.A."/>
            <person name="Tang H."/>
            <person name="Wang X."/>
            <person name="Chiquet J."/>
            <person name="Belcram H."/>
            <person name="Tong C."/>
            <person name="Samans B."/>
            <person name="Correa M."/>
            <person name="Da Silva C."/>
            <person name="Just J."/>
            <person name="Falentin C."/>
            <person name="Koh C.S."/>
            <person name="Le Clainche I."/>
            <person name="Bernard M."/>
            <person name="Bento P."/>
            <person name="Noel B."/>
            <person name="Labadie K."/>
            <person name="Alberti A."/>
            <person name="Charles M."/>
            <person name="Arnaud D."/>
            <person name="Guo H."/>
            <person name="Daviaud C."/>
            <person name="Alamery S."/>
            <person name="Jabbari K."/>
            <person name="Zhao M."/>
            <person name="Edger P.P."/>
            <person name="Chelaifa H."/>
            <person name="Tack D."/>
            <person name="Lassalle G."/>
            <person name="Mestiri I."/>
            <person name="Schnel N."/>
            <person name="Le Paslier M.C."/>
            <person name="Fan G."/>
            <person name="Renault V."/>
            <person name="Bayer P.E."/>
            <person name="Golicz A.A."/>
            <person name="Manoli S."/>
            <person name="Lee T.H."/>
            <person name="Thi V.H."/>
            <person name="Chalabi S."/>
            <person name="Hu Q."/>
            <person name="Fan C."/>
            <person name="Tollenaere R."/>
            <person name="Lu Y."/>
            <person name="Battail C."/>
            <person name="Shen J."/>
            <person name="Sidebottom C.H."/>
            <person name="Wang X."/>
            <person name="Canaguier A."/>
            <person name="Chauveau A."/>
            <person name="Berard A."/>
            <person name="Deniot G."/>
            <person name="Guan M."/>
            <person name="Liu Z."/>
            <person name="Sun F."/>
            <person name="Lim Y.P."/>
            <person name="Lyons E."/>
            <person name="Town C.D."/>
            <person name="Bancroft I."/>
            <person name="Wang X."/>
            <person name="Meng J."/>
            <person name="Ma J."/>
            <person name="Pires J.C."/>
            <person name="King G.J."/>
            <person name="Brunel D."/>
            <person name="Delourme R."/>
            <person name="Renard M."/>
            <person name="Aury J.M."/>
            <person name="Adams K.L."/>
            <person name="Batley J."/>
            <person name="Snowdon R.J."/>
            <person name="Tost J."/>
            <person name="Edwards D."/>
            <person name="Zhou Y."/>
            <person name="Hua W."/>
            <person name="Sharpe A.G."/>
            <person name="Paterson A.H."/>
            <person name="Guan C."/>
            <person name="Wincker P."/>
        </authorList>
    </citation>
    <scope>NUCLEOTIDE SEQUENCE [LARGE SCALE GENOMIC DNA]</scope>
    <source>
        <strain evidence="2">cv. Darmor-bzh</strain>
    </source>
</reference>
<keyword evidence="2" id="KW-1185">Reference proteome</keyword>